<feature type="compositionally biased region" description="Low complexity" evidence="13">
    <location>
        <begin position="397"/>
        <end position="423"/>
    </location>
</feature>
<dbReference type="GO" id="GO:0005634">
    <property type="term" value="C:nucleus"/>
    <property type="evidence" value="ECO:0007669"/>
    <property type="project" value="TreeGrafter"/>
</dbReference>
<dbReference type="PANTHER" id="PTHR22748:SF4">
    <property type="entry name" value="DNA-(APURINIC OR APYRIMIDINIC SITE) ENDONUCLEASE 2"/>
    <property type="match status" value="1"/>
</dbReference>
<feature type="active site" description="Proton donor/acceptor" evidence="8">
    <location>
        <position position="196"/>
    </location>
</feature>
<dbReference type="CDD" id="cd09088">
    <property type="entry name" value="Ape2-like_AP-endo"/>
    <property type="match status" value="1"/>
</dbReference>
<feature type="binding site" evidence="9">
    <location>
        <position position="196"/>
    </location>
    <ligand>
        <name>Mg(2+)</name>
        <dbReference type="ChEBI" id="CHEBI:18420"/>
        <label>1</label>
    </ligand>
</feature>
<dbReference type="SUPFAM" id="SSF56219">
    <property type="entry name" value="DNase I-like"/>
    <property type="match status" value="1"/>
</dbReference>
<evidence type="ECO:0000256" key="7">
    <source>
        <dbReference type="ARBA" id="ARBA00023242"/>
    </source>
</evidence>
<evidence type="ECO:0000259" key="14">
    <source>
        <dbReference type="PROSITE" id="PS51999"/>
    </source>
</evidence>
<comment type="cofactor">
    <cofactor evidence="9 12">
        <name>Mg(2+)</name>
        <dbReference type="ChEBI" id="CHEBI:18420"/>
    </cofactor>
    <cofactor evidence="9 12">
        <name>Mn(2+)</name>
        <dbReference type="ChEBI" id="CHEBI:29035"/>
    </cofactor>
    <text evidence="9 12">Probably binds two magnesium or manganese ions per subunit.</text>
</comment>
<comment type="similarity">
    <text evidence="1 12">Belongs to the DNA repair enzymes AP/ExoA family.</text>
</comment>
<feature type="binding site" evidence="9">
    <location>
        <position position="42"/>
    </location>
    <ligand>
        <name>Mg(2+)</name>
        <dbReference type="ChEBI" id="CHEBI:18420"/>
        <label>1</label>
    </ligand>
</feature>
<keyword evidence="9" id="KW-0464">Manganese</keyword>
<dbReference type="InterPro" id="IPR004808">
    <property type="entry name" value="AP_endonuc_1"/>
</dbReference>
<feature type="region of interest" description="Disordered" evidence="13">
    <location>
        <begin position="373"/>
        <end position="527"/>
    </location>
</feature>
<dbReference type="GO" id="GO:0008311">
    <property type="term" value="F:double-stranded DNA 3'-5' DNA exonuclease activity"/>
    <property type="evidence" value="ECO:0007669"/>
    <property type="project" value="TreeGrafter"/>
</dbReference>
<dbReference type="EMBL" id="KV425915">
    <property type="protein sequence ID" value="KZV98785.1"/>
    <property type="molecule type" value="Genomic_DNA"/>
</dbReference>
<feature type="compositionally biased region" description="Basic residues" evidence="13">
    <location>
        <begin position="608"/>
        <end position="617"/>
    </location>
</feature>
<dbReference type="STRING" id="1314781.A0A165M5A3"/>
<sequence>MRILTWNINGVRTLPQYHPWNKLKSWDAILDELGASIACLQEMKTTRQQLDRSVALPESYDSFFSFPIQKGGYSGVAVYTKRADAVPLKAEEGLSARLQPKPPLTNEEQVSGRYPDIDDFDLMPNDDGSVPQDVFELDAEGRALVLDFGLFVLINLYCPAETSEARTPFKMNFHRLLGERVRILRAEGREVMIVGDINICSAPIDHCDFTVPSTHSTFYERAPRVWMQQLLQPHGEFVDVHRRFWPDRKGMYTCWNTRINARDSNYGTRIDYVLVTAGLVPWLKHADIQPLVKGSDHCPVYVDLHDEIVAESGERLVLRDAMKQTPVPRKPPRIAACYWDCFSTKQMLVSTFFGKGASKKNVVTVAATDEAVPVASKASASDAAGDEDASFFSTPDEVTLSQESTESTSTGTSTSTTRPTAHSDTSKPSPRPGSNKAKLPRAKKPSQTKLSSFFKQPSASASPPIPSPSPPKHPSSGDAQIDADYEYALLLAAESEAGAPPPSTPSNTQQSKSAWSTLLAPVKPPNCDVHGEPALRLTTTKPGPNKGKVFYLCSRPLGPGYDAGRGKRLREEVDVRYKCDFFKWESDVKRAALRSNGESSASASSSRPVKKARTSEG</sequence>
<proteinExistence type="inferred from homology"/>
<feature type="binding site" evidence="9">
    <location>
        <position position="7"/>
    </location>
    <ligand>
        <name>Mg(2+)</name>
        <dbReference type="ChEBI" id="CHEBI:18420"/>
        <label>1</label>
    </ligand>
</feature>
<evidence type="ECO:0000313" key="15">
    <source>
        <dbReference type="EMBL" id="KZV98785.1"/>
    </source>
</evidence>
<evidence type="ECO:0000256" key="5">
    <source>
        <dbReference type="ARBA" id="ARBA00022833"/>
    </source>
</evidence>
<evidence type="ECO:0000256" key="8">
    <source>
        <dbReference type="PIRSR" id="PIRSR604808-1"/>
    </source>
</evidence>
<reference evidence="15 16" key="1">
    <citation type="journal article" date="2016" name="Mol. Biol. Evol.">
        <title>Comparative Genomics of Early-Diverging Mushroom-Forming Fungi Provides Insights into the Origins of Lignocellulose Decay Capabilities.</title>
        <authorList>
            <person name="Nagy L.G."/>
            <person name="Riley R."/>
            <person name="Tritt A."/>
            <person name="Adam C."/>
            <person name="Daum C."/>
            <person name="Floudas D."/>
            <person name="Sun H."/>
            <person name="Yadav J.S."/>
            <person name="Pangilinan J."/>
            <person name="Larsson K.H."/>
            <person name="Matsuura K."/>
            <person name="Barry K."/>
            <person name="Labutti K."/>
            <person name="Kuo R."/>
            <person name="Ohm R.A."/>
            <person name="Bhattacharya S.S."/>
            <person name="Shirouzu T."/>
            <person name="Yoshinaga Y."/>
            <person name="Martin F.M."/>
            <person name="Grigoriev I.V."/>
            <person name="Hibbett D.S."/>
        </authorList>
    </citation>
    <scope>NUCLEOTIDE SEQUENCE [LARGE SCALE GENOMIC DNA]</scope>
    <source>
        <strain evidence="15 16">HHB12029</strain>
    </source>
</reference>
<evidence type="ECO:0000256" key="12">
    <source>
        <dbReference type="RuleBase" id="RU362131"/>
    </source>
</evidence>
<dbReference type="Gene3D" id="3.60.10.10">
    <property type="entry name" value="Endonuclease/exonuclease/phosphatase"/>
    <property type="match status" value="1"/>
</dbReference>
<dbReference type="FunCoup" id="A0A165M5A3">
    <property type="interactions" value="773"/>
</dbReference>
<dbReference type="InParanoid" id="A0A165M5A3"/>
<name>A0A165M5A3_EXIGL</name>
<feature type="active site" evidence="8">
    <location>
        <position position="157"/>
    </location>
</feature>
<dbReference type="AlphaFoldDB" id="A0A165M5A3"/>
<keyword evidence="12" id="KW-0234">DNA repair</keyword>
<dbReference type="Proteomes" id="UP000077266">
    <property type="component" value="Unassembled WGS sequence"/>
</dbReference>
<feature type="site" description="Transition state stabilizer" evidence="10">
    <location>
        <position position="198"/>
    </location>
</feature>
<dbReference type="GO" id="GO:0006284">
    <property type="term" value="P:base-excision repair"/>
    <property type="evidence" value="ECO:0007669"/>
    <property type="project" value="TreeGrafter"/>
</dbReference>
<evidence type="ECO:0000256" key="9">
    <source>
        <dbReference type="PIRSR" id="PIRSR604808-2"/>
    </source>
</evidence>
<dbReference type="InterPro" id="IPR036691">
    <property type="entry name" value="Endo/exonu/phosph_ase_sf"/>
</dbReference>
<keyword evidence="4" id="KW-0378">Hydrolase</keyword>
<keyword evidence="5" id="KW-0862">Zinc</keyword>
<accession>A0A165M5A3</accession>
<protein>
    <recommendedName>
        <fullName evidence="12">DNA-(apurinic or apyrimidinic site) endonuclease</fullName>
        <ecNumber evidence="12">3.1.-.-</ecNumber>
    </recommendedName>
</protein>
<feature type="active site" description="Proton acceptor" evidence="8">
    <location>
        <position position="297"/>
    </location>
</feature>
<feature type="site" description="Important for catalytic activity" evidence="10">
    <location>
        <position position="271"/>
    </location>
</feature>
<keyword evidence="16" id="KW-1185">Reference proteome</keyword>
<feature type="compositionally biased region" description="Pro residues" evidence="13">
    <location>
        <begin position="463"/>
        <end position="473"/>
    </location>
</feature>
<dbReference type="NCBIfam" id="TIGR00633">
    <property type="entry name" value="xth"/>
    <property type="match status" value="1"/>
</dbReference>
<feature type="region of interest" description="Disordered" evidence="13">
    <location>
        <begin position="593"/>
        <end position="617"/>
    </location>
</feature>
<keyword evidence="2 9" id="KW-0479">Metal-binding</keyword>
<evidence type="ECO:0000256" key="10">
    <source>
        <dbReference type="PIRSR" id="PIRSR604808-3"/>
    </source>
</evidence>
<evidence type="ECO:0000313" key="16">
    <source>
        <dbReference type="Proteomes" id="UP000077266"/>
    </source>
</evidence>
<evidence type="ECO:0000256" key="11">
    <source>
        <dbReference type="PROSITE-ProRule" id="PRU01343"/>
    </source>
</evidence>
<gene>
    <name evidence="15" type="ORF">EXIGLDRAFT_641319</name>
</gene>
<dbReference type="GO" id="GO:0003906">
    <property type="term" value="F:DNA-(apurinic or apyrimidinic site) endonuclease activity"/>
    <property type="evidence" value="ECO:0007669"/>
    <property type="project" value="TreeGrafter"/>
</dbReference>
<dbReference type="EC" id="3.1.-.-" evidence="12"/>
<organism evidence="15 16">
    <name type="scientific">Exidia glandulosa HHB12029</name>
    <dbReference type="NCBI Taxonomy" id="1314781"/>
    <lineage>
        <taxon>Eukaryota</taxon>
        <taxon>Fungi</taxon>
        <taxon>Dikarya</taxon>
        <taxon>Basidiomycota</taxon>
        <taxon>Agaricomycotina</taxon>
        <taxon>Agaricomycetes</taxon>
        <taxon>Auriculariales</taxon>
        <taxon>Exidiaceae</taxon>
        <taxon>Exidia</taxon>
    </lineage>
</organism>
<dbReference type="InterPro" id="IPR010666">
    <property type="entry name" value="Znf_GRF"/>
</dbReference>
<keyword evidence="3 11" id="KW-0863">Zinc-finger</keyword>
<dbReference type="GO" id="GO:0008081">
    <property type="term" value="F:phosphoric diester hydrolase activity"/>
    <property type="evidence" value="ECO:0007669"/>
    <property type="project" value="TreeGrafter"/>
</dbReference>
<dbReference type="PROSITE" id="PS51435">
    <property type="entry name" value="AP_NUCLEASE_F1_4"/>
    <property type="match status" value="1"/>
</dbReference>
<dbReference type="Pfam" id="PF03372">
    <property type="entry name" value="Exo_endo_phos"/>
    <property type="match status" value="1"/>
</dbReference>
<evidence type="ECO:0000256" key="4">
    <source>
        <dbReference type="ARBA" id="ARBA00022801"/>
    </source>
</evidence>
<feature type="domain" description="GRF-type" evidence="14">
    <location>
        <begin position="527"/>
        <end position="588"/>
    </location>
</feature>
<evidence type="ECO:0000256" key="2">
    <source>
        <dbReference type="ARBA" id="ARBA00022723"/>
    </source>
</evidence>
<evidence type="ECO:0000256" key="3">
    <source>
        <dbReference type="ARBA" id="ARBA00022771"/>
    </source>
</evidence>
<keyword evidence="7" id="KW-0539">Nucleus</keyword>
<feature type="binding site" evidence="9">
    <location>
        <position position="297"/>
    </location>
    <ligand>
        <name>Mg(2+)</name>
        <dbReference type="ChEBI" id="CHEBI:18420"/>
        <label>1</label>
    </ligand>
</feature>
<dbReference type="PROSITE" id="PS51999">
    <property type="entry name" value="ZF_GRF"/>
    <property type="match status" value="1"/>
</dbReference>
<evidence type="ECO:0000256" key="1">
    <source>
        <dbReference type="ARBA" id="ARBA00007092"/>
    </source>
</evidence>
<feature type="binding site" evidence="9">
    <location>
        <position position="296"/>
    </location>
    <ligand>
        <name>Mg(2+)</name>
        <dbReference type="ChEBI" id="CHEBI:18420"/>
        <label>1</label>
    </ligand>
</feature>
<feature type="site" description="Interaction with DNA substrate" evidence="10">
    <location>
        <position position="297"/>
    </location>
</feature>
<feature type="binding site" evidence="9">
    <location>
        <position position="198"/>
    </location>
    <ligand>
        <name>Mg(2+)</name>
        <dbReference type="ChEBI" id="CHEBI:18420"/>
        <label>1</label>
    </ligand>
</feature>
<dbReference type="OrthoDB" id="391817at2759"/>
<dbReference type="InterPro" id="IPR005135">
    <property type="entry name" value="Endo/exonuclease/phosphatase"/>
</dbReference>
<evidence type="ECO:0000256" key="6">
    <source>
        <dbReference type="ARBA" id="ARBA00022842"/>
    </source>
</evidence>
<dbReference type="PANTHER" id="PTHR22748">
    <property type="entry name" value="AP ENDONUCLEASE"/>
    <property type="match status" value="1"/>
</dbReference>
<keyword evidence="6 9" id="KW-0460">Magnesium</keyword>
<evidence type="ECO:0000256" key="13">
    <source>
        <dbReference type="SAM" id="MobiDB-lite"/>
    </source>
</evidence>
<feature type="compositionally biased region" description="Low complexity" evidence="13">
    <location>
        <begin position="486"/>
        <end position="498"/>
    </location>
</feature>
<dbReference type="GO" id="GO:0008270">
    <property type="term" value="F:zinc ion binding"/>
    <property type="evidence" value="ECO:0007669"/>
    <property type="project" value="UniProtKB-KW"/>
</dbReference>
<keyword evidence="12" id="KW-0227">DNA damage</keyword>